<dbReference type="EMBL" id="FN653176">
    <property type="protein sequence ID" value="CBY13328.1"/>
    <property type="molecule type" value="Genomic_DNA"/>
</dbReference>
<dbReference type="InterPro" id="IPR001810">
    <property type="entry name" value="F-box_dom"/>
</dbReference>
<dbReference type="InterPro" id="IPR032675">
    <property type="entry name" value="LRR_dom_sf"/>
</dbReference>
<keyword evidence="3" id="KW-1185">Reference proteome</keyword>
<evidence type="ECO:0000313" key="2">
    <source>
        <dbReference type="EMBL" id="CBY13328.1"/>
    </source>
</evidence>
<dbReference type="Pfam" id="PF19729">
    <property type="entry name" value="LRR_FBXL18"/>
    <property type="match status" value="1"/>
</dbReference>
<dbReference type="AlphaFoldDB" id="E4XUD1"/>
<dbReference type="SUPFAM" id="SSF52047">
    <property type="entry name" value="RNI-like"/>
    <property type="match status" value="1"/>
</dbReference>
<organism evidence="2">
    <name type="scientific">Oikopleura dioica</name>
    <name type="common">Tunicate</name>
    <dbReference type="NCBI Taxonomy" id="34765"/>
    <lineage>
        <taxon>Eukaryota</taxon>
        <taxon>Metazoa</taxon>
        <taxon>Chordata</taxon>
        <taxon>Tunicata</taxon>
        <taxon>Appendicularia</taxon>
        <taxon>Copelata</taxon>
        <taxon>Oikopleuridae</taxon>
        <taxon>Oikopleura</taxon>
    </lineage>
</organism>
<dbReference type="Proteomes" id="UP000001307">
    <property type="component" value="Unassembled WGS sequence"/>
</dbReference>
<dbReference type="PROSITE" id="PS50181">
    <property type="entry name" value="FBOX"/>
    <property type="match status" value="1"/>
</dbReference>
<evidence type="ECO:0000313" key="3">
    <source>
        <dbReference type="Proteomes" id="UP000001307"/>
    </source>
</evidence>
<gene>
    <name evidence="2" type="ORF">GSOID_T00004629001</name>
</gene>
<proteinExistence type="predicted"/>
<dbReference type="InterPro" id="IPR045627">
    <property type="entry name" value="FBXL18_LRR"/>
</dbReference>
<reference evidence="2" key="1">
    <citation type="journal article" date="2010" name="Science">
        <title>Plasticity of animal genome architecture unmasked by rapid evolution of a pelagic tunicate.</title>
        <authorList>
            <person name="Denoeud F."/>
            <person name="Henriet S."/>
            <person name="Mungpakdee S."/>
            <person name="Aury J.M."/>
            <person name="Da Silva C."/>
            <person name="Brinkmann H."/>
            <person name="Mikhaleva J."/>
            <person name="Olsen L.C."/>
            <person name="Jubin C."/>
            <person name="Canestro C."/>
            <person name="Bouquet J.M."/>
            <person name="Danks G."/>
            <person name="Poulain J."/>
            <person name="Campsteijn C."/>
            <person name="Adamski M."/>
            <person name="Cross I."/>
            <person name="Yadetie F."/>
            <person name="Muffato M."/>
            <person name="Louis A."/>
            <person name="Butcher S."/>
            <person name="Tsagkogeorga G."/>
            <person name="Konrad A."/>
            <person name="Singh S."/>
            <person name="Jensen M.F."/>
            <person name="Cong E.H."/>
            <person name="Eikeseth-Otteraa H."/>
            <person name="Noel B."/>
            <person name="Anthouard V."/>
            <person name="Porcel B.M."/>
            <person name="Kachouri-Lafond R."/>
            <person name="Nishino A."/>
            <person name="Ugolini M."/>
            <person name="Chourrout P."/>
            <person name="Nishida H."/>
            <person name="Aasland R."/>
            <person name="Huzurbazar S."/>
            <person name="Westhof E."/>
            <person name="Delsuc F."/>
            <person name="Lehrach H."/>
            <person name="Reinhardt R."/>
            <person name="Weissenbach J."/>
            <person name="Roy S.W."/>
            <person name="Artiguenave F."/>
            <person name="Postlethwait J.H."/>
            <person name="Manak J.R."/>
            <person name="Thompson E.M."/>
            <person name="Jaillon O."/>
            <person name="Du Pasquier L."/>
            <person name="Boudinot P."/>
            <person name="Liberles D.A."/>
            <person name="Volff J.N."/>
            <person name="Philippe H."/>
            <person name="Lenhard B."/>
            <person name="Roest Crollius H."/>
            <person name="Wincker P."/>
            <person name="Chourrout D."/>
        </authorList>
    </citation>
    <scope>NUCLEOTIDE SEQUENCE [LARGE SCALE GENOMIC DNA]</scope>
</reference>
<protein>
    <recommendedName>
        <fullName evidence="1">F-box domain-containing protein</fullName>
    </recommendedName>
</protein>
<accession>E4XUD1</accession>
<dbReference type="Gene3D" id="3.80.10.10">
    <property type="entry name" value="Ribonuclease Inhibitor"/>
    <property type="match status" value="1"/>
</dbReference>
<sequence>MSLEELPVEILLKICESLNFEDLVLGLRPLSDQLAAEIDNLVLPELSKDRIVIDGRGIHGKSALKELLKFIRQMKQAGLAKKVFLQNMNLRPMQIPFSSTLVALNVKDCCKLRIPDFESVINKCHSLEEFSFDLGCHLHVLTDHIRQQPTLLEALKRPLRFLMIRWVRNDLIHLNRSHVETAREFLNLFVRHSELELFVSVTAKDKFESYSAACPRELVHRNLNPIVYCTPTNSYALPGLQRFVMGNNGDGQNYNGIKIKSLVLHDLLVKVEDSEFMCVPHDDGTASIAEFPYPIVKALDSQRDTHILYESISTIASNFPELEVLSICDLIHHMCFHDWEYLEDLENLKSFSLHEHYRNKANLEGNNLQAFPDIWSGLAELFKNKNRLKSINMQMTPMSTENAEACLSNGAKSLEELRIIGALVERPKRSADGSRKYEYYVFEKNPFESLQKMSFLTSLELLELPTVDITWIGTLKHCKALKHLSLCWVGLYGSWTWRSALVEFLDDAPALEDLKLKNDCLKVNDIMFEKFPKTLQRILLSSKKRYDPTFINEKQVNQDAVITPASLLQASNILPKLKLLYIESGMSEFAALKLSKAKLEKKIGDQGRLMRVVLRKVFDGPEDYKLSERDDVFFVQDYPEVRRLLPEILKVSTPFTF</sequence>
<evidence type="ECO:0000259" key="1">
    <source>
        <dbReference type="PROSITE" id="PS50181"/>
    </source>
</evidence>
<dbReference type="InParanoid" id="E4XUD1"/>
<name>E4XUD1_OIKDI</name>
<dbReference type="OrthoDB" id="10367147at2759"/>
<dbReference type="GO" id="GO:0031146">
    <property type="term" value="P:SCF-dependent proteasomal ubiquitin-dependent protein catabolic process"/>
    <property type="evidence" value="ECO:0007669"/>
    <property type="project" value="InterPro"/>
</dbReference>
<feature type="domain" description="F-box" evidence="1">
    <location>
        <begin position="1"/>
        <end position="51"/>
    </location>
</feature>